<comment type="caution">
    <text evidence="2">The sequence shown here is derived from an EMBL/GenBank/DDBJ whole genome shotgun (WGS) entry which is preliminary data.</text>
</comment>
<organism evidence="2 3">
    <name type="scientific">Geobacter argillaceus</name>
    <dbReference type="NCBI Taxonomy" id="345631"/>
    <lineage>
        <taxon>Bacteria</taxon>
        <taxon>Pseudomonadati</taxon>
        <taxon>Thermodesulfobacteriota</taxon>
        <taxon>Desulfuromonadia</taxon>
        <taxon>Geobacterales</taxon>
        <taxon>Geobacteraceae</taxon>
        <taxon>Geobacter</taxon>
    </lineage>
</organism>
<evidence type="ECO:0000259" key="1">
    <source>
        <dbReference type="Pfam" id="PF13566"/>
    </source>
</evidence>
<keyword evidence="3" id="KW-1185">Reference proteome</keyword>
<protein>
    <submittedName>
        <fullName evidence="2">Putative DNA metabolism protein</fullName>
    </submittedName>
</protein>
<accession>A0A562VN40</accession>
<dbReference type="Pfam" id="PF13566">
    <property type="entry name" value="DUF4130"/>
    <property type="match status" value="1"/>
</dbReference>
<dbReference type="Proteomes" id="UP000319449">
    <property type="component" value="Unassembled WGS sequence"/>
</dbReference>
<proteinExistence type="predicted"/>
<dbReference type="NCBIfam" id="TIGR03915">
    <property type="entry name" value="SAM_7_link_chp"/>
    <property type="match status" value="1"/>
</dbReference>
<gene>
    <name evidence="2" type="ORF">JN12_01728</name>
</gene>
<feature type="domain" description="DUF4130" evidence="1">
    <location>
        <begin position="83"/>
        <end position="246"/>
    </location>
</feature>
<dbReference type="RefSeq" id="WP_145021297.1">
    <property type="nucleotide sequence ID" value="NZ_VLLN01000009.1"/>
</dbReference>
<reference evidence="2 3" key="1">
    <citation type="submission" date="2019-07" db="EMBL/GenBank/DDBJ databases">
        <title>Genomic Encyclopedia of Archaeal and Bacterial Type Strains, Phase II (KMG-II): from individual species to whole genera.</title>
        <authorList>
            <person name="Goeker M."/>
        </authorList>
    </citation>
    <scope>NUCLEOTIDE SEQUENCE [LARGE SCALE GENOMIC DNA]</scope>
    <source>
        <strain evidence="2 3">ATCC BAA-1139</strain>
    </source>
</reference>
<dbReference type="InterPro" id="IPR025404">
    <property type="entry name" value="DUF4130"/>
</dbReference>
<dbReference type="InterPro" id="IPR023875">
    <property type="entry name" value="DNA_repair_put"/>
</dbReference>
<sequence length="251" mass="28713">MGGVYRYDGSFAGLLTLLARLLPKRILPDAIGTDPPPQQNLFAGVTTVETDQELVEEFWPELTRRLTPSSLHLVRLAFLANHPERELLICRYCLLAWEVGRKAGGMLAHPQVAPLWKLGQQVGREAHRYLGFVRFQEVAGGFYYAAISPDHRILSLIAPHFAARFSDQQWVIHDLTHGEGLVHDRQRREWLLLPMESSGEPDLTPAEERFQELWRSYFTTLAIAERENLRLQQSKVPLKVRPWLVEFARGG</sequence>
<name>A0A562VN40_9BACT</name>
<dbReference type="EMBL" id="VLLN01000009">
    <property type="protein sequence ID" value="TWJ19315.1"/>
    <property type="molecule type" value="Genomic_DNA"/>
</dbReference>
<dbReference type="OrthoDB" id="5290748at2"/>
<evidence type="ECO:0000313" key="3">
    <source>
        <dbReference type="Proteomes" id="UP000319449"/>
    </source>
</evidence>
<evidence type="ECO:0000313" key="2">
    <source>
        <dbReference type="EMBL" id="TWJ19315.1"/>
    </source>
</evidence>
<dbReference type="AlphaFoldDB" id="A0A562VN40"/>